<evidence type="ECO:0000313" key="2">
    <source>
        <dbReference type="EMBL" id="HIH07843.1"/>
    </source>
</evidence>
<evidence type="ECO:0000313" key="4">
    <source>
        <dbReference type="Proteomes" id="UP000577419"/>
    </source>
</evidence>
<feature type="domain" description="HD" evidence="1">
    <location>
        <begin position="23"/>
        <end position="118"/>
    </location>
</feature>
<dbReference type="NCBIfam" id="TIGR00277">
    <property type="entry name" value="HDIG"/>
    <property type="match status" value="1"/>
</dbReference>
<dbReference type="InterPro" id="IPR006674">
    <property type="entry name" value="HD_domain"/>
</dbReference>
<dbReference type="InterPro" id="IPR003607">
    <property type="entry name" value="HD/PDEase_dom"/>
</dbReference>
<organism evidence="2 4">
    <name type="scientific">Candidatus Iainarchaeum sp</name>
    <dbReference type="NCBI Taxonomy" id="3101447"/>
    <lineage>
        <taxon>Archaea</taxon>
        <taxon>Candidatus Iainarchaeota</taxon>
        <taxon>Candidatus Iainarchaeia</taxon>
        <taxon>Candidatus Iainarchaeales</taxon>
        <taxon>Candidatus Iainarchaeaceae</taxon>
        <taxon>Candidatus Iainarchaeum</taxon>
    </lineage>
</organism>
<dbReference type="InterPro" id="IPR006675">
    <property type="entry name" value="HDIG_dom"/>
</dbReference>
<dbReference type="SUPFAM" id="SSF109604">
    <property type="entry name" value="HD-domain/PDEase-like"/>
    <property type="match status" value="1"/>
</dbReference>
<reference evidence="3" key="3">
    <citation type="submission" date="2021-05" db="EMBL/GenBank/DDBJ databases">
        <title>Protein family content uncovers lineage relationships and bacterial pathway maintenance mechanisms in DPANN archaea.</title>
        <authorList>
            <person name="Castelle C.J."/>
            <person name="Meheust R."/>
            <person name="Jaffe A.L."/>
            <person name="Seitz K."/>
            <person name="Gong X."/>
            <person name="Baker B.J."/>
            <person name="Banfield J.F."/>
        </authorList>
    </citation>
    <scope>NUCLEOTIDE SEQUENCE</scope>
    <source>
        <strain evidence="3">RIFCSPHIGHO2_01_FULL_GW2011_AR10_43_9</strain>
    </source>
</reference>
<dbReference type="Pfam" id="PF01966">
    <property type="entry name" value="HD"/>
    <property type="match status" value="1"/>
</dbReference>
<name>A0A7J4IQR4_9ARCH</name>
<protein>
    <submittedName>
        <fullName evidence="2">HDIG domain-containing protein</fullName>
    </submittedName>
</protein>
<gene>
    <name evidence="2" type="ORF">HA237_00565</name>
    <name evidence="3" type="ORF">J4224_04740</name>
</gene>
<dbReference type="CDD" id="cd00077">
    <property type="entry name" value="HDc"/>
    <property type="match status" value="1"/>
</dbReference>
<dbReference type="EMBL" id="JAGVWF010000069">
    <property type="protein sequence ID" value="MBS3059701.1"/>
    <property type="molecule type" value="Genomic_DNA"/>
</dbReference>
<dbReference type="Gene3D" id="1.10.3210.10">
    <property type="entry name" value="Hypothetical protein af1432"/>
    <property type="match status" value="1"/>
</dbReference>
<dbReference type="Proteomes" id="UP000683213">
    <property type="component" value="Unassembled WGS sequence"/>
</dbReference>
<accession>A0A7J4IQR4</accession>
<evidence type="ECO:0000259" key="1">
    <source>
        <dbReference type="Pfam" id="PF01966"/>
    </source>
</evidence>
<dbReference type="EMBL" id="DUFG01000004">
    <property type="protein sequence ID" value="HIH07843.1"/>
    <property type="molecule type" value="Genomic_DNA"/>
</dbReference>
<evidence type="ECO:0000313" key="3">
    <source>
        <dbReference type="EMBL" id="MBS3059701.1"/>
    </source>
</evidence>
<reference evidence="3" key="2">
    <citation type="submission" date="2021-03" db="EMBL/GenBank/DDBJ databases">
        <authorList>
            <person name="Jaffe A."/>
        </authorList>
    </citation>
    <scope>NUCLEOTIDE SEQUENCE</scope>
    <source>
        <strain evidence="3">RIFCSPHIGHO2_01_FULL_GW2011_AR10_43_9</strain>
    </source>
</reference>
<sequence length="177" mass="20498">MKLPSRGKAIGMLKELGMPDNIFRHTMQVNKIAVFIAEKMRGDGVKVNVDLVDRASLLHDIDKHLTLSNGRHGTEGKKMLEEKGLPELAEFCVTHLYTRILSSSFPSLEHEIVYYADKRVNHDKIVSLDERFKYLRERYGKKPEILRWFDECEPACRKLERKLFEKAGISPSLEELK</sequence>
<comment type="caution">
    <text evidence="2">The sequence shown here is derived from an EMBL/GenBank/DDBJ whole genome shotgun (WGS) entry which is preliminary data.</text>
</comment>
<dbReference type="Proteomes" id="UP000577419">
    <property type="component" value="Unassembled WGS sequence"/>
</dbReference>
<dbReference type="AlphaFoldDB" id="A0A7J4IQR4"/>
<proteinExistence type="predicted"/>
<reference evidence="4" key="1">
    <citation type="journal article" date="2020" name="bioRxiv">
        <title>A rank-normalized archaeal taxonomy based on genome phylogeny resolves widespread incomplete and uneven classifications.</title>
        <authorList>
            <person name="Rinke C."/>
            <person name="Chuvochina M."/>
            <person name="Mussig A.J."/>
            <person name="Chaumeil P.-A."/>
            <person name="Waite D.W."/>
            <person name="Whitman W.B."/>
            <person name="Parks D.H."/>
            <person name="Hugenholtz P."/>
        </authorList>
    </citation>
    <scope>NUCLEOTIDE SEQUENCE [LARGE SCALE GENOMIC DNA]</scope>
</reference>